<dbReference type="AlphaFoldDB" id="A0A562PZZ8"/>
<reference evidence="3" key="2">
    <citation type="submission" date="2019-07" db="EMBL/GenBank/DDBJ databases">
        <authorList>
            <person name="Whitman W."/>
            <person name="Huntemann M."/>
            <person name="Clum A."/>
            <person name="Pillay M."/>
            <person name="Palaniappan K."/>
            <person name="Varghese N."/>
            <person name="Mikhailova N."/>
            <person name="Stamatis D."/>
            <person name="Reddy T."/>
            <person name="Daum C."/>
            <person name="Shapiro N."/>
            <person name="Ivanova N."/>
            <person name="Kyrpides N."/>
            <person name="Woyke T."/>
        </authorList>
    </citation>
    <scope>NUCLEOTIDE SEQUENCE</scope>
    <source>
        <strain evidence="3">CGMCC 1.10685</strain>
    </source>
</reference>
<dbReference type="RefSeq" id="WP_145873646.1">
    <property type="nucleotide sequence ID" value="NZ_CP046904.1"/>
</dbReference>
<dbReference type="OrthoDB" id="9800413at2"/>
<evidence type="ECO:0000313" key="2">
    <source>
        <dbReference type="EMBL" id="QGZ38451.1"/>
    </source>
</evidence>
<sequence length="135" mass="14310">MDKPLLPAGPTLGLDQASAALPQVVAPAAADPQEAAYRKKAEEAAVKFESFFIGHMLKQMRNSTKELAAEDSIYKNSINSDMLDMADGMVADQMAHQRAFGVADAILRQLLPAAPVPAPVQPAAQIPAQKNSAKT</sequence>
<name>A0A562PZZ8_9BURK</name>
<keyword evidence="5" id="KW-1185">Reference proteome</keyword>
<evidence type="ECO:0000313" key="4">
    <source>
        <dbReference type="Proteomes" id="UP000315112"/>
    </source>
</evidence>
<protein>
    <submittedName>
        <fullName evidence="2">Flagellar biosynthesis protein FlgJ</fullName>
    </submittedName>
    <submittedName>
        <fullName evidence="3">Flagellar protein FlgJ</fullName>
    </submittedName>
</protein>
<evidence type="ECO:0000313" key="5">
    <source>
        <dbReference type="Proteomes" id="UP000437862"/>
    </source>
</evidence>
<keyword evidence="3" id="KW-0966">Cell projection</keyword>
<keyword evidence="3" id="KW-0282">Flagellum</keyword>
<proteinExistence type="predicted"/>
<dbReference type="Proteomes" id="UP000315112">
    <property type="component" value="Unassembled WGS sequence"/>
</dbReference>
<gene>
    <name evidence="2" type="ORF">GO485_04885</name>
    <name evidence="3" type="ORF">IP92_01223</name>
</gene>
<organism evidence="3 4">
    <name type="scientific">Pseudoduganella flava</name>
    <dbReference type="NCBI Taxonomy" id="871742"/>
    <lineage>
        <taxon>Bacteria</taxon>
        <taxon>Pseudomonadati</taxon>
        <taxon>Pseudomonadota</taxon>
        <taxon>Betaproteobacteria</taxon>
        <taxon>Burkholderiales</taxon>
        <taxon>Oxalobacteraceae</taxon>
        <taxon>Telluria group</taxon>
        <taxon>Pseudoduganella</taxon>
    </lineage>
</organism>
<accession>A0A562PZZ8</accession>
<evidence type="ECO:0000313" key="3">
    <source>
        <dbReference type="EMBL" id="TWI49999.1"/>
    </source>
</evidence>
<dbReference type="EMBL" id="CP046904">
    <property type="protein sequence ID" value="QGZ38451.1"/>
    <property type="molecule type" value="Genomic_DNA"/>
</dbReference>
<dbReference type="Pfam" id="PF10135">
    <property type="entry name" value="Rod-binding"/>
    <property type="match status" value="1"/>
</dbReference>
<reference evidence="3 4" key="1">
    <citation type="journal article" date="2015" name="Stand. Genomic Sci.">
        <title>Genomic Encyclopedia of Bacterial and Archaeal Type Strains, Phase III: the genomes of soil and plant-associated and newly described type strains.</title>
        <authorList>
            <person name="Whitman W.B."/>
            <person name="Woyke T."/>
            <person name="Klenk H.P."/>
            <person name="Zhou Y."/>
            <person name="Lilburn T.G."/>
            <person name="Beck B.J."/>
            <person name="De Vos P."/>
            <person name="Vandamme P."/>
            <person name="Eisen J.A."/>
            <person name="Garrity G."/>
            <person name="Hugenholtz P."/>
            <person name="Kyrpides N.C."/>
        </authorList>
    </citation>
    <scope>NUCLEOTIDE SEQUENCE [LARGE SCALE GENOMIC DNA]</scope>
    <source>
        <strain evidence="3 4">CGMCC 1.10685</strain>
    </source>
</reference>
<dbReference type="EMBL" id="VLKW01000002">
    <property type="protein sequence ID" value="TWI49999.1"/>
    <property type="molecule type" value="Genomic_DNA"/>
</dbReference>
<feature type="domain" description="Flagellar protein FlgJ N-terminal" evidence="1">
    <location>
        <begin position="58"/>
        <end position="109"/>
    </location>
</feature>
<keyword evidence="3" id="KW-0969">Cilium</keyword>
<evidence type="ECO:0000259" key="1">
    <source>
        <dbReference type="Pfam" id="PF10135"/>
    </source>
</evidence>
<dbReference type="InterPro" id="IPR019301">
    <property type="entry name" value="Flagellar_prot_FlgJ_N"/>
</dbReference>
<dbReference type="Proteomes" id="UP000437862">
    <property type="component" value="Chromosome"/>
</dbReference>
<reference evidence="2 5" key="3">
    <citation type="submission" date="2019-12" db="EMBL/GenBank/DDBJ databases">
        <title>Draft Genome Sequences of Six Type Strains of the Genus Massilia.</title>
        <authorList>
            <person name="Miess H."/>
            <person name="Frediansyah A."/>
            <person name="Goeker M."/>
            <person name="Gross H."/>
        </authorList>
    </citation>
    <scope>NUCLEOTIDE SEQUENCE [LARGE SCALE GENOMIC DNA]</scope>
    <source>
        <strain evidence="2 5">DSM 26639</strain>
    </source>
</reference>